<dbReference type="AlphaFoldDB" id="A0A7W6HEE9"/>
<dbReference type="PANTHER" id="PTHR30126:SF98">
    <property type="entry name" value="HTH-TYPE TRANSCRIPTIONAL ACTIVATOR BAUR"/>
    <property type="match status" value="1"/>
</dbReference>
<keyword evidence="2" id="KW-0805">Transcription regulation</keyword>
<evidence type="ECO:0000313" key="7">
    <source>
        <dbReference type="Proteomes" id="UP000588647"/>
    </source>
</evidence>
<dbReference type="SUPFAM" id="SSF46785">
    <property type="entry name" value="Winged helix' DNA-binding domain"/>
    <property type="match status" value="1"/>
</dbReference>
<reference evidence="6 7" key="1">
    <citation type="submission" date="2020-08" db="EMBL/GenBank/DDBJ databases">
        <title>Genomic Encyclopedia of Type Strains, Phase IV (KMG-IV): sequencing the most valuable type-strain genomes for metagenomic binning, comparative biology and taxonomic classification.</title>
        <authorList>
            <person name="Goeker M."/>
        </authorList>
    </citation>
    <scope>NUCLEOTIDE SEQUENCE [LARGE SCALE GENOMIC DNA]</scope>
    <source>
        <strain evidence="6 7">DSM 103570</strain>
    </source>
</reference>
<dbReference type="PROSITE" id="PS50931">
    <property type="entry name" value="HTH_LYSR"/>
    <property type="match status" value="1"/>
</dbReference>
<accession>A0A7W6HEE9</accession>
<dbReference type="GO" id="GO:0003700">
    <property type="term" value="F:DNA-binding transcription factor activity"/>
    <property type="evidence" value="ECO:0007669"/>
    <property type="project" value="InterPro"/>
</dbReference>
<dbReference type="GO" id="GO:0000976">
    <property type="term" value="F:transcription cis-regulatory region binding"/>
    <property type="evidence" value="ECO:0007669"/>
    <property type="project" value="TreeGrafter"/>
</dbReference>
<evidence type="ECO:0000256" key="3">
    <source>
        <dbReference type="ARBA" id="ARBA00023125"/>
    </source>
</evidence>
<gene>
    <name evidence="6" type="ORF">GGR03_002734</name>
</gene>
<dbReference type="RefSeq" id="WP_246367949.1">
    <property type="nucleotide sequence ID" value="NZ_JAAAMM010000003.1"/>
</dbReference>
<name>A0A7W6HEE9_9HYPH</name>
<proteinExistence type="inferred from homology"/>
<dbReference type="Gene3D" id="3.40.190.10">
    <property type="entry name" value="Periplasmic binding protein-like II"/>
    <property type="match status" value="2"/>
</dbReference>
<dbReference type="PANTHER" id="PTHR30126">
    <property type="entry name" value="HTH-TYPE TRANSCRIPTIONAL REGULATOR"/>
    <property type="match status" value="1"/>
</dbReference>
<keyword evidence="7" id="KW-1185">Reference proteome</keyword>
<dbReference type="SUPFAM" id="SSF53850">
    <property type="entry name" value="Periplasmic binding protein-like II"/>
    <property type="match status" value="1"/>
</dbReference>
<sequence length="354" mass="39657">MACLPMGPTFEPRWLFFDHFAIVFFRKALRNCKVGNHACKLRNMSLAQIKPIDTLTENDLRLMRIFRVVAESGGLSAAELRLNMERSTISRHIKALELRLGGCICLRGPSGFELTELGQTVLQAAISACDTLDTVRDRLNQARNILTGDLVVGIADNCLSNPRCRVAMALAELSREAPALRLHVVVQTPANLVRELHDRRVHLCINGAVSHDEDFVRHELFDEEFRLYVNRSAHRDPVGLSDLRNLGIGVVTRVGDPYSERLAARLGLPNDAVAVGLEAVATLIASGSYVGFLPKHYVDVLASRFVFEEVQQGETQRYRSRFYLNYERSRPLTASGRRFRDLLQACHPEQALPA</sequence>
<protein>
    <submittedName>
        <fullName evidence="6">DNA-binding transcriptional LysR family regulator</fullName>
    </submittedName>
</protein>
<dbReference type="InterPro" id="IPR036388">
    <property type="entry name" value="WH-like_DNA-bd_sf"/>
</dbReference>
<comment type="caution">
    <text evidence="6">The sequence shown here is derived from an EMBL/GenBank/DDBJ whole genome shotgun (WGS) entry which is preliminary data.</text>
</comment>
<organism evidence="6 7">
    <name type="scientific">Aurantimonas endophytica</name>
    <dbReference type="NCBI Taxonomy" id="1522175"/>
    <lineage>
        <taxon>Bacteria</taxon>
        <taxon>Pseudomonadati</taxon>
        <taxon>Pseudomonadota</taxon>
        <taxon>Alphaproteobacteria</taxon>
        <taxon>Hyphomicrobiales</taxon>
        <taxon>Aurantimonadaceae</taxon>
        <taxon>Aurantimonas</taxon>
    </lineage>
</organism>
<dbReference type="InterPro" id="IPR005119">
    <property type="entry name" value="LysR_subst-bd"/>
</dbReference>
<dbReference type="InterPro" id="IPR036390">
    <property type="entry name" value="WH_DNA-bd_sf"/>
</dbReference>
<evidence type="ECO:0000256" key="4">
    <source>
        <dbReference type="ARBA" id="ARBA00023163"/>
    </source>
</evidence>
<keyword evidence="3 6" id="KW-0238">DNA-binding</keyword>
<dbReference type="Proteomes" id="UP000588647">
    <property type="component" value="Unassembled WGS sequence"/>
</dbReference>
<dbReference type="Gene3D" id="1.10.10.10">
    <property type="entry name" value="Winged helix-like DNA-binding domain superfamily/Winged helix DNA-binding domain"/>
    <property type="match status" value="1"/>
</dbReference>
<evidence type="ECO:0000256" key="1">
    <source>
        <dbReference type="ARBA" id="ARBA00009437"/>
    </source>
</evidence>
<comment type="similarity">
    <text evidence="1">Belongs to the LysR transcriptional regulatory family.</text>
</comment>
<evidence type="ECO:0000313" key="6">
    <source>
        <dbReference type="EMBL" id="MBB4003653.1"/>
    </source>
</evidence>
<dbReference type="InterPro" id="IPR000847">
    <property type="entry name" value="LysR_HTH_N"/>
</dbReference>
<keyword evidence="4" id="KW-0804">Transcription</keyword>
<evidence type="ECO:0000256" key="2">
    <source>
        <dbReference type="ARBA" id="ARBA00023015"/>
    </source>
</evidence>
<dbReference type="Pfam" id="PF00126">
    <property type="entry name" value="HTH_1"/>
    <property type="match status" value="1"/>
</dbReference>
<dbReference type="Pfam" id="PF03466">
    <property type="entry name" value="LysR_substrate"/>
    <property type="match status" value="1"/>
</dbReference>
<dbReference type="EMBL" id="JACIEM010000003">
    <property type="protein sequence ID" value="MBB4003653.1"/>
    <property type="molecule type" value="Genomic_DNA"/>
</dbReference>
<feature type="domain" description="HTH lysR-type" evidence="5">
    <location>
        <begin position="58"/>
        <end position="115"/>
    </location>
</feature>
<evidence type="ECO:0000259" key="5">
    <source>
        <dbReference type="PROSITE" id="PS50931"/>
    </source>
</evidence>
<dbReference type="CDD" id="cd05466">
    <property type="entry name" value="PBP2_LTTR_substrate"/>
    <property type="match status" value="1"/>
</dbReference>